<dbReference type="RefSeq" id="WP_129095010.1">
    <property type="nucleotide sequence ID" value="NZ_CBCSAE010000004.1"/>
</dbReference>
<proteinExistence type="predicted"/>
<dbReference type="KEGG" id="aaqi:AAQM_1420"/>
<evidence type="ECO:0000313" key="2">
    <source>
        <dbReference type="Proteomes" id="UP000502065"/>
    </source>
</evidence>
<gene>
    <name evidence="1" type="ORF">AAQM_1420</name>
</gene>
<dbReference type="Proteomes" id="UP000502065">
    <property type="component" value="Chromosome"/>
</dbReference>
<organism evidence="1 2">
    <name type="scientific">Arcobacter aquimarinus</name>
    <dbReference type="NCBI Taxonomy" id="1315211"/>
    <lineage>
        <taxon>Bacteria</taxon>
        <taxon>Pseudomonadati</taxon>
        <taxon>Campylobacterota</taxon>
        <taxon>Epsilonproteobacteria</taxon>
        <taxon>Campylobacterales</taxon>
        <taxon>Arcobacteraceae</taxon>
        <taxon>Arcobacter</taxon>
    </lineage>
</organism>
<dbReference type="EMBL" id="CP030944">
    <property type="protein sequence ID" value="QKE26167.1"/>
    <property type="molecule type" value="Genomic_DNA"/>
</dbReference>
<keyword evidence="2" id="KW-1185">Reference proteome</keyword>
<sequence>MKNNIETQKDKKKVVAYLGDKKLEFSTPLVVGGKEITEIVIKEPNLKDLKAVAHINDDFEQTVVLIANKSGFTIEEMDEIPTHIYMRLRELVKPFLS</sequence>
<dbReference type="InterPro" id="IPR019289">
    <property type="entry name" value="Phage_tail_E/E"/>
</dbReference>
<dbReference type="AlphaFoldDB" id="A0AAE7E1Q9"/>
<protein>
    <submittedName>
        <fullName evidence="1">Phage tail assembly protein</fullName>
    </submittedName>
</protein>
<dbReference type="Pfam" id="PF10109">
    <property type="entry name" value="Phage_TAC_7"/>
    <property type="match status" value="1"/>
</dbReference>
<evidence type="ECO:0000313" key="1">
    <source>
        <dbReference type="EMBL" id="QKE26167.1"/>
    </source>
</evidence>
<reference evidence="1 2" key="1">
    <citation type="submission" date="2018-07" db="EMBL/GenBank/DDBJ databases">
        <title>Identification of phenol metabolism pathways in Arcobacter.</title>
        <authorList>
            <person name="Miller W.G."/>
            <person name="Yee E."/>
            <person name="Bono J.L."/>
        </authorList>
    </citation>
    <scope>NUCLEOTIDE SEQUENCE [LARGE SCALE GENOMIC DNA]</scope>
    <source>
        <strain evidence="1 2">W63</strain>
    </source>
</reference>
<name>A0AAE7E1Q9_9BACT</name>
<accession>A0AAE7E1Q9</accession>